<dbReference type="Proteomes" id="UP000002770">
    <property type="component" value="Unassembled WGS sequence"/>
</dbReference>
<dbReference type="HOGENOM" id="CLU_3272133_0_0_6"/>
<organism evidence="1 2">
    <name type="scientific">Legionella drancourtii LLAP12</name>
    <dbReference type="NCBI Taxonomy" id="658187"/>
    <lineage>
        <taxon>Bacteria</taxon>
        <taxon>Pseudomonadati</taxon>
        <taxon>Pseudomonadota</taxon>
        <taxon>Gammaproteobacteria</taxon>
        <taxon>Legionellales</taxon>
        <taxon>Legionellaceae</taxon>
        <taxon>Legionella</taxon>
    </lineage>
</organism>
<gene>
    <name evidence="1" type="ORF">LDG_7322</name>
</gene>
<evidence type="ECO:0000313" key="1">
    <source>
        <dbReference type="EMBL" id="EHL30683.1"/>
    </source>
</evidence>
<reference evidence="1 2" key="1">
    <citation type="journal article" date="2011" name="BMC Genomics">
        <title>Insight into cross-talk between intra-amoebal pathogens.</title>
        <authorList>
            <person name="Gimenez G."/>
            <person name="Bertelli C."/>
            <person name="Moliner C."/>
            <person name="Robert C."/>
            <person name="Raoult D."/>
            <person name="Fournier P.E."/>
            <person name="Greub G."/>
        </authorList>
    </citation>
    <scope>NUCLEOTIDE SEQUENCE [LARGE SCALE GENOMIC DNA]</scope>
    <source>
        <strain evidence="1 2">LLAP12</strain>
    </source>
</reference>
<accession>G9EPY1</accession>
<dbReference type="EMBL" id="JH413827">
    <property type="protein sequence ID" value="EHL30683.1"/>
    <property type="molecule type" value="Genomic_DNA"/>
</dbReference>
<protein>
    <submittedName>
        <fullName evidence="1">Uncharacterized protein</fullName>
    </submittedName>
</protein>
<evidence type="ECO:0000313" key="2">
    <source>
        <dbReference type="Proteomes" id="UP000002770"/>
    </source>
</evidence>
<keyword evidence="2" id="KW-1185">Reference proteome</keyword>
<dbReference type="AlphaFoldDB" id="G9EPY1"/>
<name>G9EPY1_9GAMM</name>
<proteinExistence type="predicted"/>
<dbReference type="InParanoid" id="G9EPY1"/>
<sequence length="41" mass="4819">MQNQHLMHQGYNQLLNKKKAPGYYLGALINKQNFVFNLPSR</sequence>